<dbReference type="RefSeq" id="WP_068369579.1">
    <property type="nucleotide sequence ID" value="NZ_CAMYBE010000001.1"/>
</dbReference>
<dbReference type="PANTHER" id="PTHR10000">
    <property type="entry name" value="PHOSPHOSERINE PHOSPHATASE"/>
    <property type="match status" value="1"/>
</dbReference>
<dbReference type="PANTHER" id="PTHR10000:SF8">
    <property type="entry name" value="HAD SUPERFAMILY HYDROLASE-LIKE, TYPE 3"/>
    <property type="match status" value="1"/>
</dbReference>
<comment type="caution">
    <text evidence="1">The sequence shown here is derived from an EMBL/GenBank/DDBJ whole genome shotgun (WGS) entry which is preliminary data.</text>
</comment>
<dbReference type="InterPro" id="IPR006379">
    <property type="entry name" value="HAD-SF_hydro_IIB"/>
</dbReference>
<dbReference type="PATRIC" id="fig|755172.3.peg.1624"/>
<dbReference type="SUPFAM" id="SSF56784">
    <property type="entry name" value="HAD-like"/>
    <property type="match status" value="1"/>
</dbReference>
<dbReference type="InterPro" id="IPR023214">
    <property type="entry name" value="HAD_sf"/>
</dbReference>
<reference evidence="2" key="1">
    <citation type="submission" date="2016-01" db="EMBL/GenBank/DDBJ databases">
        <authorList>
            <person name="Mitreva M."/>
            <person name="Pepin K.H."/>
            <person name="Mihindukulasuriya K.A."/>
            <person name="Fulton R."/>
            <person name="Fronick C."/>
            <person name="O'Laughlin M."/>
            <person name="Miner T."/>
            <person name="Herter B."/>
            <person name="Rosa B.A."/>
            <person name="Cordes M."/>
            <person name="Tomlinson C."/>
            <person name="Wollam A."/>
            <person name="Palsikar V.B."/>
            <person name="Mardis E.R."/>
            <person name="Wilson R.K."/>
        </authorList>
    </citation>
    <scope>NUCLEOTIDE SEQUENCE [LARGE SCALE GENOMIC DNA]</scope>
    <source>
        <strain evidence="2">DNF00729</strain>
    </source>
</reference>
<keyword evidence="2" id="KW-1185">Reference proteome</keyword>
<dbReference type="GO" id="GO:0005829">
    <property type="term" value="C:cytosol"/>
    <property type="evidence" value="ECO:0007669"/>
    <property type="project" value="TreeGrafter"/>
</dbReference>
<dbReference type="Proteomes" id="UP000070442">
    <property type="component" value="Unassembled WGS sequence"/>
</dbReference>
<evidence type="ECO:0000313" key="1">
    <source>
        <dbReference type="EMBL" id="KXB65154.1"/>
    </source>
</evidence>
<dbReference type="GO" id="GO:0000287">
    <property type="term" value="F:magnesium ion binding"/>
    <property type="evidence" value="ECO:0007669"/>
    <property type="project" value="TreeGrafter"/>
</dbReference>
<dbReference type="OrthoDB" id="9781413at2"/>
<dbReference type="STRING" id="755172.HMPREF1863_01662"/>
<dbReference type="Gene3D" id="3.30.1240.10">
    <property type="match status" value="1"/>
</dbReference>
<dbReference type="EMBL" id="LSDG01000045">
    <property type="protein sequence ID" value="KXB65154.1"/>
    <property type="molecule type" value="Genomic_DNA"/>
</dbReference>
<dbReference type="NCBIfam" id="TIGR01484">
    <property type="entry name" value="HAD-SF-IIB"/>
    <property type="match status" value="1"/>
</dbReference>
<sequence length="279" mass="31756">MIQLIALDFDGTIAARKQPVDETMVNYINKWKKDYVETVIVSGRPYRSLKRELEPIQEDVYIVSNNGNLIRTKNSEQTLYKNTFSKDKIKPIAEAMIARGIHPIFHVDSYFKGYDLVTLFDTTEREASYISFYENLYKRMTLDEVLEEDVLVMAGYTTADVFYDLEKDDALTSGKMTAHLLKSRDKKLSLIEIIGNTNKWNGLEKLAEMKGIHAKDIIAFGDDMNDESMIEHAGIGVAMASAPDEVKAKSDIICEEPPEHYGAFKLADKILNEEVTVEY</sequence>
<organism evidence="1 2">
    <name type="scientific">Aedoeadaptatus coxii</name>
    <dbReference type="NCBI Taxonomy" id="755172"/>
    <lineage>
        <taxon>Bacteria</taxon>
        <taxon>Bacillati</taxon>
        <taxon>Bacillota</taxon>
        <taxon>Tissierellia</taxon>
        <taxon>Tissierellales</taxon>
        <taxon>Peptoniphilaceae</taxon>
        <taxon>Aedoeadaptatus</taxon>
    </lineage>
</organism>
<gene>
    <name evidence="1" type="ORF">HMPREF1863_01662</name>
</gene>
<accession>A0A134ABR5</accession>
<proteinExistence type="predicted"/>
<dbReference type="GO" id="GO:0016791">
    <property type="term" value="F:phosphatase activity"/>
    <property type="evidence" value="ECO:0007669"/>
    <property type="project" value="TreeGrafter"/>
</dbReference>
<dbReference type="Gene3D" id="3.40.50.1000">
    <property type="entry name" value="HAD superfamily/HAD-like"/>
    <property type="match status" value="1"/>
</dbReference>
<dbReference type="AlphaFoldDB" id="A0A134ABR5"/>
<dbReference type="InterPro" id="IPR036412">
    <property type="entry name" value="HAD-like_sf"/>
</dbReference>
<protein>
    <submittedName>
        <fullName evidence="1">HAD hydrolase, family IIB</fullName>
    </submittedName>
</protein>
<keyword evidence="1" id="KW-0378">Hydrolase</keyword>
<name>A0A134ABR5_9FIRM</name>
<dbReference type="Pfam" id="PF08282">
    <property type="entry name" value="Hydrolase_3"/>
    <property type="match status" value="1"/>
</dbReference>
<evidence type="ECO:0000313" key="2">
    <source>
        <dbReference type="Proteomes" id="UP000070442"/>
    </source>
</evidence>